<dbReference type="Proteomes" id="UP001085076">
    <property type="component" value="Miscellaneous, Linkage group lg02"/>
</dbReference>
<feature type="compositionally biased region" description="Basic and acidic residues" evidence="1">
    <location>
        <begin position="175"/>
        <end position="246"/>
    </location>
</feature>
<evidence type="ECO:0000256" key="1">
    <source>
        <dbReference type="SAM" id="MobiDB-lite"/>
    </source>
</evidence>
<reference evidence="2" key="2">
    <citation type="journal article" date="2022" name="Hortic Res">
        <title>The genome of Dioscorea zingiberensis sheds light on the biosynthesis, origin and evolution of the medicinally important diosgenin saponins.</title>
        <authorList>
            <person name="Li Y."/>
            <person name="Tan C."/>
            <person name="Li Z."/>
            <person name="Guo J."/>
            <person name="Li S."/>
            <person name="Chen X."/>
            <person name="Wang C."/>
            <person name="Dai X."/>
            <person name="Yang H."/>
            <person name="Song W."/>
            <person name="Hou L."/>
            <person name="Xu J."/>
            <person name="Tong Z."/>
            <person name="Xu A."/>
            <person name="Yuan X."/>
            <person name="Wang W."/>
            <person name="Yang Q."/>
            <person name="Chen L."/>
            <person name="Sun Z."/>
            <person name="Wang K."/>
            <person name="Pan B."/>
            <person name="Chen J."/>
            <person name="Bao Y."/>
            <person name="Liu F."/>
            <person name="Qi X."/>
            <person name="Gang D.R."/>
            <person name="Wen J."/>
            <person name="Li J."/>
        </authorList>
    </citation>
    <scope>NUCLEOTIDE SEQUENCE</scope>
    <source>
        <strain evidence="2">Dzin_1.0</strain>
    </source>
</reference>
<feature type="region of interest" description="Disordered" evidence="1">
    <location>
        <begin position="48"/>
        <end position="138"/>
    </location>
</feature>
<dbReference type="GO" id="GO:0008270">
    <property type="term" value="F:zinc ion binding"/>
    <property type="evidence" value="ECO:0007669"/>
    <property type="project" value="InterPro"/>
</dbReference>
<evidence type="ECO:0000313" key="2">
    <source>
        <dbReference type="EMBL" id="KAJ0981862.1"/>
    </source>
</evidence>
<accession>A0A9D5CZK5</accession>
<dbReference type="SUPFAM" id="SSF57756">
    <property type="entry name" value="Retrovirus zinc finger-like domains"/>
    <property type="match status" value="1"/>
</dbReference>
<dbReference type="AlphaFoldDB" id="A0A9D5CZK5"/>
<gene>
    <name evidence="2" type="ORF">J5N97_010117</name>
</gene>
<protein>
    <recommendedName>
        <fullName evidence="4">CCHC-type domain-containing protein</fullName>
    </recommendedName>
</protein>
<keyword evidence="3" id="KW-1185">Reference proteome</keyword>
<dbReference type="InterPro" id="IPR036875">
    <property type="entry name" value="Znf_CCHC_sf"/>
</dbReference>
<evidence type="ECO:0008006" key="4">
    <source>
        <dbReference type="Google" id="ProtNLM"/>
    </source>
</evidence>
<sequence>MNTLGSRGAISDQRWRVEEFLHNKLIEGHVTGLEASALSGCCWVGIQAPSRPGESATKTNSPRREGVSYADVVDRERPRSFIAETLTTPRSPRQRNSDEEEGWENVHFKRRRRSHGTPLEPRGPSPPKGPRQGSPPYIRTPAGLVEVCGYCLKPGYIAVECRRAITCRVCGDTGQKGRDCRWRSTQTRGKEEARPIPHHAPSEHRREPPRDEERGLNKQWEEEPEKYHYQQGKCEGEGRVSRSIEHHHATLEELQHNLQEKRGGGE</sequence>
<reference evidence="2" key="1">
    <citation type="submission" date="2021-03" db="EMBL/GenBank/DDBJ databases">
        <authorList>
            <person name="Li Z."/>
            <person name="Yang C."/>
        </authorList>
    </citation>
    <scope>NUCLEOTIDE SEQUENCE</scope>
    <source>
        <strain evidence="2">Dzin_1.0</strain>
        <tissue evidence="2">Leaf</tissue>
    </source>
</reference>
<dbReference type="EMBL" id="JAGGNH010000002">
    <property type="protein sequence ID" value="KAJ0981862.1"/>
    <property type="molecule type" value="Genomic_DNA"/>
</dbReference>
<organism evidence="2 3">
    <name type="scientific">Dioscorea zingiberensis</name>
    <dbReference type="NCBI Taxonomy" id="325984"/>
    <lineage>
        <taxon>Eukaryota</taxon>
        <taxon>Viridiplantae</taxon>
        <taxon>Streptophyta</taxon>
        <taxon>Embryophyta</taxon>
        <taxon>Tracheophyta</taxon>
        <taxon>Spermatophyta</taxon>
        <taxon>Magnoliopsida</taxon>
        <taxon>Liliopsida</taxon>
        <taxon>Dioscoreales</taxon>
        <taxon>Dioscoreaceae</taxon>
        <taxon>Dioscorea</taxon>
    </lineage>
</organism>
<feature type="region of interest" description="Disordered" evidence="1">
    <location>
        <begin position="172"/>
        <end position="246"/>
    </location>
</feature>
<proteinExistence type="predicted"/>
<name>A0A9D5CZK5_9LILI</name>
<feature type="compositionally biased region" description="Basic and acidic residues" evidence="1">
    <location>
        <begin position="62"/>
        <end position="79"/>
    </location>
</feature>
<evidence type="ECO:0000313" key="3">
    <source>
        <dbReference type="Proteomes" id="UP001085076"/>
    </source>
</evidence>
<dbReference type="GO" id="GO:0003676">
    <property type="term" value="F:nucleic acid binding"/>
    <property type="evidence" value="ECO:0007669"/>
    <property type="project" value="InterPro"/>
</dbReference>
<comment type="caution">
    <text evidence="2">The sequence shown here is derived from an EMBL/GenBank/DDBJ whole genome shotgun (WGS) entry which is preliminary data.</text>
</comment>